<evidence type="ECO:0000259" key="7">
    <source>
        <dbReference type="PROSITE" id="PS00623"/>
    </source>
</evidence>
<dbReference type="PANTHER" id="PTHR11552:SF147">
    <property type="entry name" value="CHOLINE DEHYDROGENASE, MITOCHONDRIAL"/>
    <property type="match status" value="1"/>
</dbReference>
<evidence type="ECO:0000256" key="6">
    <source>
        <dbReference type="RuleBase" id="RU003968"/>
    </source>
</evidence>
<name>A0A8T0EZ47_ARGBR</name>
<evidence type="ECO:0000256" key="5">
    <source>
        <dbReference type="PIRSR" id="PIRSR000137-2"/>
    </source>
</evidence>
<accession>A0A8T0EZ47</accession>
<keyword evidence="4 5" id="KW-0274">FAD</keyword>
<dbReference type="InterPro" id="IPR036188">
    <property type="entry name" value="FAD/NAD-bd_sf"/>
</dbReference>
<dbReference type="Pfam" id="PF00732">
    <property type="entry name" value="GMC_oxred_N"/>
    <property type="match status" value="1"/>
</dbReference>
<dbReference type="PROSITE" id="PS00624">
    <property type="entry name" value="GMC_OXRED_2"/>
    <property type="match status" value="1"/>
</dbReference>
<dbReference type="PROSITE" id="PS00623">
    <property type="entry name" value="GMC_OXRED_1"/>
    <property type="match status" value="1"/>
</dbReference>
<dbReference type="InterPro" id="IPR000172">
    <property type="entry name" value="GMC_OxRdtase_N"/>
</dbReference>
<keyword evidence="10" id="KW-1185">Reference proteome</keyword>
<comment type="caution">
    <text evidence="9">The sequence shown here is derived from an EMBL/GenBank/DDBJ whole genome shotgun (WGS) entry which is preliminary data.</text>
</comment>
<feature type="domain" description="Glucose-methanol-choline oxidoreductase N-terminal" evidence="8">
    <location>
        <begin position="293"/>
        <end position="307"/>
    </location>
</feature>
<evidence type="ECO:0000256" key="4">
    <source>
        <dbReference type="ARBA" id="ARBA00022827"/>
    </source>
</evidence>
<dbReference type="SUPFAM" id="SSF51905">
    <property type="entry name" value="FAD/NAD(P)-binding domain"/>
    <property type="match status" value="1"/>
</dbReference>
<reference evidence="9" key="1">
    <citation type="journal article" date="2020" name="bioRxiv">
        <title>Chromosome-level reference genome of the European wasp spider Argiope bruennichi: a resource for studies on range expansion and evolutionary adaptation.</title>
        <authorList>
            <person name="Sheffer M.M."/>
            <person name="Hoppe A."/>
            <person name="Krehenwinkel H."/>
            <person name="Uhl G."/>
            <person name="Kuss A.W."/>
            <person name="Jensen L."/>
            <person name="Jensen C."/>
            <person name="Gillespie R.G."/>
            <person name="Hoff K.J."/>
            <person name="Prost S."/>
        </authorList>
    </citation>
    <scope>NUCLEOTIDE SEQUENCE</scope>
</reference>
<feature type="domain" description="Glucose-methanol-choline oxidoreductase N-terminal" evidence="7">
    <location>
        <begin position="118"/>
        <end position="141"/>
    </location>
</feature>
<feature type="binding site" evidence="5">
    <location>
        <position position="257"/>
    </location>
    <ligand>
        <name>FAD</name>
        <dbReference type="ChEBI" id="CHEBI:57692"/>
    </ligand>
</feature>
<dbReference type="Gene3D" id="3.50.50.60">
    <property type="entry name" value="FAD/NAD(P)-binding domain"/>
    <property type="match status" value="1"/>
</dbReference>
<dbReference type="SUPFAM" id="SSF54373">
    <property type="entry name" value="FAD-linked reductases, C-terminal domain"/>
    <property type="match status" value="1"/>
</dbReference>
<evidence type="ECO:0000313" key="10">
    <source>
        <dbReference type="Proteomes" id="UP000807504"/>
    </source>
</evidence>
<dbReference type="InterPro" id="IPR012132">
    <property type="entry name" value="GMC_OxRdtase"/>
</dbReference>
<comment type="similarity">
    <text evidence="2 6">Belongs to the GMC oxidoreductase family.</text>
</comment>
<evidence type="ECO:0000259" key="8">
    <source>
        <dbReference type="PROSITE" id="PS00624"/>
    </source>
</evidence>
<protein>
    <submittedName>
        <fullName evidence="9">Glucose dehydrogenase like protein</fullName>
    </submittedName>
</protein>
<evidence type="ECO:0000256" key="1">
    <source>
        <dbReference type="ARBA" id="ARBA00001974"/>
    </source>
</evidence>
<dbReference type="GO" id="GO:0016614">
    <property type="term" value="F:oxidoreductase activity, acting on CH-OH group of donors"/>
    <property type="evidence" value="ECO:0007669"/>
    <property type="project" value="InterPro"/>
</dbReference>
<evidence type="ECO:0000256" key="2">
    <source>
        <dbReference type="ARBA" id="ARBA00010790"/>
    </source>
</evidence>
<dbReference type="GO" id="GO:0050660">
    <property type="term" value="F:flavin adenine dinucleotide binding"/>
    <property type="evidence" value="ECO:0007669"/>
    <property type="project" value="InterPro"/>
</dbReference>
<sequence>MFFDSIGPDVTRALLHLYFITFPYVPYQPEVSNYFDEEYDYIIVGGGSAGSVLASRLSEDPCVKILLLEAGGDVDSLTEIPVAAFLTQLTDNDWKYLSAPQINAGGGYPTRRFPVPRGKGLGGSSLLNCMLYVRGCKADYDNWAQNGATGWSWDDVYPYFLKAENNTDPEIANNGYHSTSGYLTVSTPPENNAFKDAIAASAQEVGYEYRDINGERHTGFAKVQGTIRDGRRCSTAKAYLVPAENRDNLHIVNEAFVLKVLINKNKEAYGVRFKKDGDVYDIRARKEVIMSAGSINSPQILMLSGIGPRAHLENLGIKVIADLPVGNNLHDHVGNIMLNFEAEHAKPTFLRRAMSPSNLFAYRFKETGADISLSGVEGMAFLNTKYNEESNLDWPDVQIHFVSGSPATDFTQSFKESVGMPEEVYEKVYVPYLGKNTFTFFPVLLRPKSRGTLRLNSTNPDEYPLIDFNLFDDESDLDKVVDVMKQCINLVTNTNAFKKIGAKMFTIKAPACEEHEIYSDAYLRCVAKNYPFNIYHPSGTCKMGAAGDDTTVVDPQLKVKGIKNLRVIDASVLPNIPTGNTNAPVIMIAEKASDMIKNDNPDRTRCFRGDDARIKRNRWKRK</sequence>
<keyword evidence="3 6" id="KW-0285">Flavoprotein</keyword>
<dbReference type="Pfam" id="PF05199">
    <property type="entry name" value="GMC_oxred_C"/>
    <property type="match status" value="1"/>
</dbReference>
<dbReference type="Gene3D" id="3.30.560.10">
    <property type="entry name" value="Glucose Oxidase, domain 3"/>
    <property type="match status" value="1"/>
</dbReference>
<dbReference type="AlphaFoldDB" id="A0A8T0EZ47"/>
<dbReference type="PIRSF" id="PIRSF000137">
    <property type="entry name" value="Alcohol_oxidase"/>
    <property type="match status" value="1"/>
</dbReference>
<organism evidence="9 10">
    <name type="scientific">Argiope bruennichi</name>
    <name type="common">Wasp spider</name>
    <name type="synonym">Aranea bruennichi</name>
    <dbReference type="NCBI Taxonomy" id="94029"/>
    <lineage>
        <taxon>Eukaryota</taxon>
        <taxon>Metazoa</taxon>
        <taxon>Ecdysozoa</taxon>
        <taxon>Arthropoda</taxon>
        <taxon>Chelicerata</taxon>
        <taxon>Arachnida</taxon>
        <taxon>Araneae</taxon>
        <taxon>Araneomorphae</taxon>
        <taxon>Entelegynae</taxon>
        <taxon>Araneoidea</taxon>
        <taxon>Araneidae</taxon>
        <taxon>Argiope</taxon>
    </lineage>
</organism>
<dbReference type="Proteomes" id="UP000807504">
    <property type="component" value="Unassembled WGS sequence"/>
</dbReference>
<evidence type="ECO:0000256" key="3">
    <source>
        <dbReference type="ARBA" id="ARBA00022630"/>
    </source>
</evidence>
<evidence type="ECO:0000313" key="9">
    <source>
        <dbReference type="EMBL" id="KAF8782867.1"/>
    </source>
</evidence>
<comment type="cofactor">
    <cofactor evidence="1 5">
        <name>FAD</name>
        <dbReference type="ChEBI" id="CHEBI:57692"/>
    </cofactor>
</comment>
<dbReference type="InterPro" id="IPR007867">
    <property type="entry name" value="GMC_OxRtase_C"/>
</dbReference>
<dbReference type="EMBL" id="JABXBU010001863">
    <property type="protein sequence ID" value="KAF8782867.1"/>
    <property type="molecule type" value="Genomic_DNA"/>
</dbReference>
<dbReference type="PANTHER" id="PTHR11552">
    <property type="entry name" value="GLUCOSE-METHANOL-CHOLINE GMC OXIDOREDUCTASE"/>
    <property type="match status" value="1"/>
</dbReference>
<reference evidence="9" key="2">
    <citation type="submission" date="2020-06" db="EMBL/GenBank/DDBJ databases">
        <authorList>
            <person name="Sheffer M."/>
        </authorList>
    </citation>
    <scope>NUCLEOTIDE SEQUENCE</scope>
</reference>
<gene>
    <name evidence="9" type="ORF">HNY73_013101</name>
</gene>
<proteinExistence type="inferred from homology"/>